<sequence length="420" mass="45952">MEEATAMEVEEPKSKKLGLKNSIQTNFGNDYVFQIVPKDDWSSMAVSLSTKAVKLYSPETGQFQGECKGHSDTINQISFSVSSSSSSPHVLHSCSSDGTIRAWDTRTFQQVLSLCLFFSFLSLYVSCISAGSSQEIFSFSFGGSNDNLLAAGAKSQILFWDWRNGKQVAGLEESHTEDVTQEAAPILVAFTQNVMHYFLLNPKVHFVPDNRNKLLSASVDGLMCIFNTDGDINDDDHLESVINVGTSIGKVGFFGETYKKLWCLTHIESLSIWDWKDARNEANLLEARSLASDSWALDHVDYFVDCHYPGEGESLWVIGGTNAGALGYFPVNYSGVGAIGSPEAILGGGHTGVVRSVLPVSSMKGGLAQSQGIFGWSGGEDGRLCCWLSDDSTEINRSWISSALVMKPSKARKKRRHNPY</sequence>
<protein>
    <recommendedName>
        <fullName evidence="7">Transducin/WD40 repeat-like superfamily protein</fullName>
    </recommendedName>
</protein>
<evidence type="ECO:0000256" key="2">
    <source>
        <dbReference type="ARBA" id="ARBA00022737"/>
    </source>
</evidence>
<proteinExistence type="predicted"/>
<evidence type="ECO:0000313" key="5">
    <source>
        <dbReference type="EMBL" id="KAG6787122.1"/>
    </source>
</evidence>
<feature type="repeat" description="WD" evidence="3">
    <location>
        <begin position="67"/>
        <end position="113"/>
    </location>
</feature>
<dbReference type="InterPro" id="IPR001680">
    <property type="entry name" value="WD40_rpt"/>
</dbReference>
<dbReference type="PROSITE" id="PS50082">
    <property type="entry name" value="WD_REPEATS_2"/>
    <property type="match status" value="1"/>
</dbReference>
<keyword evidence="4" id="KW-1133">Transmembrane helix</keyword>
<evidence type="ECO:0000256" key="3">
    <source>
        <dbReference type="PROSITE-ProRule" id="PRU00221"/>
    </source>
</evidence>
<keyword evidence="6" id="KW-1185">Reference proteome</keyword>
<evidence type="ECO:0000256" key="1">
    <source>
        <dbReference type="ARBA" id="ARBA00022574"/>
    </source>
</evidence>
<dbReference type="PANTHER" id="PTHR22889">
    <property type="entry name" value="WD REPEAT-CONTAINING PROTEIN 89"/>
    <property type="match status" value="1"/>
</dbReference>
<dbReference type="SMART" id="SM00320">
    <property type="entry name" value="WD40"/>
    <property type="match status" value="3"/>
</dbReference>
<name>A0A8X8AI24_POPTO</name>
<organism evidence="5 6">
    <name type="scientific">Populus tomentosa</name>
    <name type="common">Chinese white poplar</name>
    <dbReference type="NCBI Taxonomy" id="118781"/>
    <lineage>
        <taxon>Eukaryota</taxon>
        <taxon>Viridiplantae</taxon>
        <taxon>Streptophyta</taxon>
        <taxon>Embryophyta</taxon>
        <taxon>Tracheophyta</taxon>
        <taxon>Spermatophyta</taxon>
        <taxon>Magnoliopsida</taxon>
        <taxon>eudicotyledons</taxon>
        <taxon>Gunneridae</taxon>
        <taxon>Pentapetalae</taxon>
        <taxon>rosids</taxon>
        <taxon>fabids</taxon>
        <taxon>Malpighiales</taxon>
        <taxon>Salicaceae</taxon>
        <taxon>Saliceae</taxon>
        <taxon>Populus</taxon>
    </lineage>
</organism>
<dbReference type="PANTHER" id="PTHR22889:SF0">
    <property type="entry name" value="WD REPEAT-CONTAINING PROTEIN 89"/>
    <property type="match status" value="1"/>
</dbReference>
<comment type="caution">
    <text evidence="5">The sequence shown here is derived from an EMBL/GenBank/DDBJ whole genome shotgun (WGS) entry which is preliminary data.</text>
</comment>
<dbReference type="EMBL" id="JAAWWB010000003">
    <property type="protein sequence ID" value="KAG6787122.1"/>
    <property type="molecule type" value="Genomic_DNA"/>
</dbReference>
<evidence type="ECO:0008006" key="7">
    <source>
        <dbReference type="Google" id="ProtNLM"/>
    </source>
</evidence>
<dbReference type="InterPro" id="IPR039328">
    <property type="entry name" value="WDR89"/>
</dbReference>
<dbReference type="Proteomes" id="UP000886885">
    <property type="component" value="Chromosome 2A"/>
</dbReference>
<accession>A0A8X8AI24</accession>
<evidence type="ECO:0000313" key="6">
    <source>
        <dbReference type="Proteomes" id="UP000886885"/>
    </source>
</evidence>
<dbReference type="Pfam" id="PF00400">
    <property type="entry name" value="WD40"/>
    <property type="match status" value="1"/>
</dbReference>
<keyword evidence="2" id="KW-0677">Repeat</keyword>
<reference evidence="5" key="1">
    <citation type="journal article" date="2020" name="bioRxiv">
        <title>Hybrid origin of Populus tomentosa Carr. identified through genome sequencing and phylogenomic analysis.</title>
        <authorList>
            <person name="An X."/>
            <person name="Gao K."/>
            <person name="Chen Z."/>
            <person name="Li J."/>
            <person name="Yang X."/>
            <person name="Yang X."/>
            <person name="Zhou J."/>
            <person name="Guo T."/>
            <person name="Zhao T."/>
            <person name="Huang S."/>
            <person name="Miao D."/>
            <person name="Khan W.U."/>
            <person name="Rao P."/>
            <person name="Ye M."/>
            <person name="Lei B."/>
            <person name="Liao W."/>
            <person name="Wang J."/>
            <person name="Ji L."/>
            <person name="Li Y."/>
            <person name="Guo B."/>
            <person name="Mustafa N.S."/>
            <person name="Li S."/>
            <person name="Yun Q."/>
            <person name="Keller S.R."/>
            <person name="Mao J."/>
            <person name="Zhang R."/>
            <person name="Strauss S.H."/>
        </authorList>
    </citation>
    <scope>NUCLEOTIDE SEQUENCE</scope>
    <source>
        <strain evidence="5">GM15</strain>
        <tissue evidence="5">Leaf</tissue>
    </source>
</reference>
<feature type="transmembrane region" description="Helical" evidence="4">
    <location>
        <begin position="111"/>
        <end position="131"/>
    </location>
</feature>
<evidence type="ECO:0000256" key="4">
    <source>
        <dbReference type="SAM" id="Phobius"/>
    </source>
</evidence>
<gene>
    <name evidence="5" type="ORF">POTOM_008753</name>
</gene>
<keyword evidence="4" id="KW-0472">Membrane</keyword>
<keyword evidence="4" id="KW-0812">Transmembrane</keyword>
<dbReference type="AlphaFoldDB" id="A0A8X8AI24"/>
<keyword evidence="1 3" id="KW-0853">WD repeat</keyword>
<dbReference type="OrthoDB" id="25131at2759"/>